<organism evidence="2 3">
    <name type="scientific">Virgibacillus chiguensis</name>
    <dbReference type="NCBI Taxonomy" id="411959"/>
    <lineage>
        <taxon>Bacteria</taxon>
        <taxon>Bacillati</taxon>
        <taxon>Bacillota</taxon>
        <taxon>Bacilli</taxon>
        <taxon>Bacillales</taxon>
        <taxon>Bacillaceae</taxon>
        <taxon>Virgibacillus</taxon>
    </lineage>
</organism>
<evidence type="ECO:0000313" key="2">
    <source>
        <dbReference type="EMBL" id="SHH69121.1"/>
    </source>
</evidence>
<dbReference type="PROSITE" id="PS51257">
    <property type="entry name" value="PROKAR_LIPOPROTEIN"/>
    <property type="match status" value="1"/>
</dbReference>
<accession>A0A1M5V1K8</accession>
<sequence length="59" mass="6705">MNFKVYGGASVFAFAIIIIYSLVSCLFYDKVNWIQVILSGIVAFCLFTMSLYIVQKLNK</sequence>
<dbReference type="OrthoDB" id="9971963at2"/>
<name>A0A1M5V1K8_9BACI</name>
<dbReference type="RefSeq" id="WP_073010082.1">
    <property type="nucleotide sequence ID" value="NZ_FQXD01000011.1"/>
</dbReference>
<dbReference type="EMBL" id="FQXD01000011">
    <property type="protein sequence ID" value="SHH69121.1"/>
    <property type="molecule type" value="Genomic_DNA"/>
</dbReference>
<feature type="transmembrane region" description="Helical" evidence="1">
    <location>
        <begin position="7"/>
        <end position="27"/>
    </location>
</feature>
<evidence type="ECO:0000313" key="3">
    <source>
        <dbReference type="Proteomes" id="UP000184079"/>
    </source>
</evidence>
<keyword evidence="3" id="KW-1185">Reference proteome</keyword>
<proteinExistence type="predicted"/>
<dbReference type="Proteomes" id="UP000184079">
    <property type="component" value="Unassembled WGS sequence"/>
</dbReference>
<reference evidence="3" key="1">
    <citation type="submission" date="2016-11" db="EMBL/GenBank/DDBJ databases">
        <authorList>
            <person name="Varghese N."/>
            <person name="Submissions S."/>
        </authorList>
    </citation>
    <scope>NUCLEOTIDE SEQUENCE [LARGE SCALE GENOMIC DNA]</scope>
    <source>
        <strain evidence="3">CGMCC 1.6496</strain>
    </source>
</reference>
<keyword evidence="1" id="KW-0472">Membrane</keyword>
<feature type="transmembrane region" description="Helical" evidence="1">
    <location>
        <begin position="33"/>
        <end position="54"/>
    </location>
</feature>
<evidence type="ECO:0000256" key="1">
    <source>
        <dbReference type="SAM" id="Phobius"/>
    </source>
</evidence>
<dbReference type="AlphaFoldDB" id="A0A1M5V1K8"/>
<keyword evidence="1" id="KW-1133">Transmembrane helix</keyword>
<gene>
    <name evidence="2" type="ORF">SAMN05421807_11162</name>
</gene>
<keyword evidence="1" id="KW-0812">Transmembrane</keyword>
<protein>
    <submittedName>
        <fullName evidence="2">Uncharacterized protein</fullName>
    </submittedName>
</protein>